<evidence type="ECO:0000313" key="3">
    <source>
        <dbReference type="Proteomes" id="UP000324222"/>
    </source>
</evidence>
<feature type="region of interest" description="Disordered" evidence="1">
    <location>
        <begin position="1"/>
        <end position="23"/>
    </location>
</feature>
<accession>A0A5B7H7Y2</accession>
<sequence>METRHGAEGVMVRSSPLAVPRSKGPHSLAIWVTKNPQALSHVTATTRVHTRECIGSYSQHFYVSPPLFQEVLEAD</sequence>
<dbReference type="Proteomes" id="UP000324222">
    <property type="component" value="Unassembled WGS sequence"/>
</dbReference>
<evidence type="ECO:0000256" key="1">
    <source>
        <dbReference type="SAM" id="MobiDB-lite"/>
    </source>
</evidence>
<comment type="caution">
    <text evidence="2">The sequence shown here is derived from an EMBL/GenBank/DDBJ whole genome shotgun (WGS) entry which is preliminary data.</text>
</comment>
<reference evidence="2 3" key="1">
    <citation type="submission" date="2019-05" db="EMBL/GenBank/DDBJ databases">
        <title>Another draft genome of Portunus trituberculatus and its Hox gene families provides insights of decapod evolution.</title>
        <authorList>
            <person name="Jeong J.-H."/>
            <person name="Song I."/>
            <person name="Kim S."/>
            <person name="Choi T."/>
            <person name="Kim D."/>
            <person name="Ryu S."/>
            <person name="Kim W."/>
        </authorList>
    </citation>
    <scope>NUCLEOTIDE SEQUENCE [LARGE SCALE GENOMIC DNA]</scope>
    <source>
        <tissue evidence="2">Muscle</tissue>
    </source>
</reference>
<gene>
    <name evidence="2" type="ORF">E2C01_059299</name>
</gene>
<keyword evidence="3" id="KW-1185">Reference proteome</keyword>
<proteinExistence type="predicted"/>
<organism evidence="2 3">
    <name type="scientific">Portunus trituberculatus</name>
    <name type="common">Swimming crab</name>
    <name type="synonym">Neptunus trituberculatus</name>
    <dbReference type="NCBI Taxonomy" id="210409"/>
    <lineage>
        <taxon>Eukaryota</taxon>
        <taxon>Metazoa</taxon>
        <taxon>Ecdysozoa</taxon>
        <taxon>Arthropoda</taxon>
        <taxon>Crustacea</taxon>
        <taxon>Multicrustacea</taxon>
        <taxon>Malacostraca</taxon>
        <taxon>Eumalacostraca</taxon>
        <taxon>Eucarida</taxon>
        <taxon>Decapoda</taxon>
        <taxon>Pleocyemata</taxon>
        <taxon>Brachyura</taxon>
        <taxon>Eubrachyura</taxon>
        <taxon>Portunoidea</taxon>
        <taxon>Portunidae</taxon>
        <taxon>Portuninae</taxon>
        <taxon>Portunus</taxon>
    </lineage>
</organism>
<name>A0A5B7H7Y2_PORTR</name>
<dbReference type="EMBL" id="VSRR010023004">
    <property type="protein sequence ID" value="MPC65168.1"/>
    <property type="molecule type" value="Genomic_DNA"/>
</dbReference>
<dbReference type="AlphaFoldDB" id="A0A5B7H7Y2"/>
<protein>
    <submittedName>
        <fullName evidence="2">Uncharacterized protein</fullName>
    </submittedName>
</protein>
<evidence type="ECO:0000313" key="2">
    <source>
        <dbReference type="EMBL" id="MPC65168.1"/>
    </source>
</evidence>